<dbReference type="InterPro" id="IPR036259">
    <property type="entry name" value="MFS_trans_sf"/>
</dbReference>
<dbReference type="Pfam" id="PF00083">
    <property type="entry name" value="Sugar_tr"/>
    <property type="match status" value="1"/>
</dbReference>
<dbReference type="EMBL" id="KB822713">
    <property type="protein sequence ID" value="ETN45228.1"/>
    <property type="molecule type" value="Genomic_DNA"/>
</dbReference>
<dbReference type="HOGENOM" id="CLU_001265_30_0_1"/>
<dbReference type="PANTHER" id="PTHR48022:SF70">
    <property type="entry name" value="MONOSACCHARIDE TRANSPORTER, PUTATIVE (AFU_ORTHOLOGUE AFUA_5G14540)-RELATED"/>
    <property type="match status" value="1"/>
</dbReference>
<keyword evidence="3 5" id="KW-1133">Transmembrane helix</keyword>
<evidence type="ECO:0000256" key="3">
    <source>
        <dbReference type="ARBA" id="ARBA00022989"/>
    </source>
</evidence>
<evidence type="ECO:0008006" key="8">
    <source>
        <dbReference type="Google" id="ProtNLM"/>
    </source>
</evidence>
<proteinExistence type="predicted"/>
<evidence type="ECO:0000313" key="6">
    <source>
        <dbReference type="EMBL" id="ETN45228.1"/>
    </source>
</evidence>
<evidence type="ECO:0000256" key="1">
    <source>
        <dbReference type="ARBA" id="ARBA00004141"/>
    </source>
</evidence>
<evidence type="ECO:0000256" key="5">
    <source>
        <dbReference type="SAM" id="Phobius"/>
    </source>
</evidence>
<dbReference type="InterPro" id="IPR050360">
    <property type="entry name" value="MFS_Sugar_Transporters"/>
</dbReference>
<feature type="transmembrane region" description="Helical" evidence="5">
    <location>
        <begin position="18"/>
        <end position="36"/>
    </location>
</feature>
<evidence type="ECO:0000256" key="2">
    <source>
        <dbReference type="ARBA" id="ARBA00022692"/>
    </source>
</evidence>
<dbReference type="Gene3D" id="1.20.1250.20">
    <property type="entry name" value="MFS general substrate transporter like domains"/>
    <property type="match status" value="1"/>
</dbReference>
<evidence type="ECO:0000256" key="4">
    <source>
        <dbReference type="ARBA" id="ARBA00023136"/>
    </source>
</evidence>
<keyword evidence="7" id="KW-1185">Reference proteome</keyword>
<dbReference type="Proteomes" id="UP000030752">
    <property type="component" value="Unassembled WGS sequence"/>
</dbReference>
<gene>
    <name evidence="6" type="ORF">HMPREF1541_10105</name>
</gene>
<protein>
    <recommendedName>
        <fullName evidence="8">Major facilitator superfamily (MFS) profile domain-containing protein</fullName>
    </recommendedName>
</protein>
<dbReference type="eggNOG" id="KOG0254">
    <property type="taxonomic scope" value="Eukaryota"/>
</dbReference>
<dbReference type="PANTHER" id="PTHR48022">
    <property type="entry name" value="PLASTIDIC GLUCOSE TRANSPORTER 4"/>
    <property type="match status" value="1"/>
</dbReference>
<dbReference type="VEuPathDB" id="FungiDB:HMPREF1541_10105"/>
<keyword evidence="4 5" id="KW-0472">Membrane</keyword>
<organism evidence="6 7">
    <name type="scientific">Cyphellophora europaea (strain CBS 101466)</name>
    <name type="common">Phialophora europaea</name>
    <dbReference type="NCBI Taxonomy" id="1220924"/>
    <lineage>
        <taxon>Eukaryota</taxon>
        <taxon>Fungi</taxon>
        <taxon>Dikarya</taxon>
        <taxon>Ascomycota</taxon>
        <taxon>Pezizomycotina</taxon>
        <taxon>Eurotiomycetes</taxon>
        <taxon>Chaetothyriomycetidae</taxon>
        <taxon>Chaetothyriales</taxon>
        <taxon>Cyphellophoraceae</taxon>
        <taxon>Cyphellophora</taxon>
    </lineage>
</organism>
<dbReference type="OrthoDB" id="6133115at2759"/>
<dbReference type="AlphaFoldDB" id="W2SB25"/>
<dbReference type="InterPro" id="IPR005828">
    <property type="entry name" value="MFS_sugar_transport-like"/>
</dbReference>
<accession>W2SB25</accession>
<dbReference type="RefSeq" id="XP_008712998.1">
    <property type="nucleotide sequence ID" value="XM_008714776.1"/>
</dbReference>
<comment type="subcellular location">
    <subcellularLocation>
        <location evidence="1">Membrane</location>
        <topology evidence="1">Multi-pass membrane protein</topology>
    </subcellularLocation>
</comment>
<dbReference type="STRING" id="1220924.W2SB25"/>
<feature type="transmembrane region" description="Helical" evidence="5">
    <location>
        <begin position="78"/>
        <end position="96"/>
    </location>
</feature>
<keyword evidence="2 5" id="KW-0812">Transmembrane</keyword>
<evidence type="ECO:0000313" key="7">
    <source>
        <dbReference type="Proteomes" id="UP000030752"/>
    </source>
</evidence>
<feature type="transmembrane region" description="Helical" evidence="5">
    <location>
        <begin position="108"/>
        <end position="127"/>
    </location>
</feature>
<dbReference type="GO" id="GO:0016020">
    <property type="term" value="C:membrane"/>
    <property type="evidence" value="ECO:0007669"/>
    <property type="project" value="UniProtKB-SubCell"/>
</dbReference>
<dbReference type="GeneID" id="19977444"/>
<reference evidence="6 7" key="1">
    <citation type="submission" date="2013-03" db="EMBL/GenBank/DDBJ databases">
        <title>The Genome Sequence of Phialophora europaea CBS 101466.</title>
        <authorList>
            <consortium name="The Broad Institute Genomics Platform"/>
            <person name="Cuomo C."/>
            <person name="de Hoog S."/>
            <person name="Gorbushina A."/>
            <person name="Walker B."/>
            <person name="Young S.K."/>
            <person name="Zeng Q."/>
            <person name="Gargeya S."/>
            <person name="Fitzgerald M."/>
            <person name="Haas B."/>
            <person name="Abouelleil A."/>
            <person name="Allen A.W."/>
            <person name="Alvarado L."/>
            <person name="Arachchi H.M."/>
            <person name="Berlin A.M."/>
            <person name="Chapman S.B."/>
            <person name="Gainer-Dewar J."/>
            <person name="Goldberg J."/>
            <person name="Griggs A."/>
            <person name="Gujja S."/>
            <person name="Hansen M."/>
            <person name="Howarth C."/>
            <person name="Imamovic A."/>
            <person name="Ireland A."/>
            <person name="Larimer J."/>
            <person name="McCowan C."/>
            <person name="Murphy C."/>
            <person name="Pearson M."/>
            <person name="Poon T.W."/>
            <person name="Priest M."/>
            <person name="Roberts A."/>
            <person name="Saif S."/>
            <person name="Shea T."/>
            <person name="Sisk P."/>
            <person name="Sykes S."/>
            <person name="Wortman J."/>
            <person name="Nusbaum C."/>
            <person name="Birren B."/>
        </authorList>
    </citation>
    <scope>NUCLEOTIDE SEQUENCE [LARGE SCALE GENOMIC DNA]</scope>
    <source>
        <strain evidence="6 7">CBS 101466</strain>
    </source>
</reference>
<sequence>MGAIYGASLLDKLGRRKMLLGGLAGGLFAYCLLRAFTAESEDHPDLGYGVIVAIYIFGIFFTLYSVECLENRTRAKGSGANFLFLNIAMVVYTYGIAVGIEAIGWKLYLGNIGWIGVEMVVIFFYFVETVGKTLEEMTEIFEAKNPVKKSLEKTKVTVDESGRVMSVIGEHSA</sequence>
<dbReference type="SUPFAM" id="SSF103473">
    <property type="entry name" value="MFS general substrate transporter"/>
    <property type="match status" value="1"/>
</dbReference>
<dbReference type="GO" id="GO:0005351">
    <property type="term" value="F:carbohydrate:proton symporter activity"/>
    <property type="evidence" value="ECO:0007669"/>
    <property type="project" value="TreeGrafter"/>
</dbReference>
<dbReference type="InParanoid" id="W2SB25"/>
<feature type="transmembrane region" description="Helical" evidence="5">
    <location>
        <begin position="48"/>
        <end position="66"/>
    </location>
</feature>
<name>W2SB25_CYPE1</name>